<feature type="transmembrane region" description="Helical" evidence="1">
    <location>
        <begin position="38"/>
        <end position="57"/>
    </location>
</feature>
<evidence type="ECO:0000313" key="3">
    <source>
        <dbReference type="Proteomes" id="UP000243547"/>
    </source>
</evidence>
<keyword evidence="3" id="KW-1185">Reference proteome</keyword>
<keyword evidence="1" id="KW-0472">Membrane</keyword>
<feature type="transmembrane region" description="Helical" evidence="1">
    <location>
        <begin position="112"/>
        <end position="132"/>
    </location>
</feature>
<organism evidence="2 3">
    <name type="scientific">Anaerobranca californiensis DSM 14826</name>
    <dbReference type="NCBI Taxonomy" id="1120989"/>
    <lineage>
        <taxon>Bacteria</taxon>
        <taxon>Bacillati</taxon>
        <taxon>Bacillota</taxon>
        <taxon>Clostridia</taxon>
        <taxon>Eubacteriales</taxon>
        <taxon>Proteinivoracaceae</taxon>
        <taxon>Anaerobranca</taxon>
    </lineage>
</organism>
<proteinExistence type="predicted"/>
<keyword evidence="1" id="KW-1133">Transmembrane helix</keyword>
<dbReference type="AlphaFoldDB" id="A0A1M6L9Q4"/>
<dbReference type="InterPro" id="IPR010540">
    <property type="entry name" value="CmpB_TMEM229"/>
</dbReference>
<feature type="transmembrane region" description="Helical" evidence="1">
    <location>
        <begin position="7"/>
        <end position="26"/>
    </location>
</feature>
<dbReference type="EMBL" id="FRAI01000005">
    <property type="protein sequence ID" value="SHJ67958.1"/>
    <property type="molecule type" value="Genomic_DNA"/>
</dbReference>
<accession>A0A1M6L9Q4</accession>
<name>A0A1M6L9Q4_9FIRM</name>
<sequence length="241" mass="27932">MGWFSHYLLLFTVYSFLGWVLETVFASVKKGRFINRGFLNGFFCPIYGFGAISILYCSRWISSNFTDPLISLLLSVFFATVLVTILEFITGFALEKLFNSKWWDYSDNYLNLMGYVCLKYSLLWGILAYLLIKVVHPIISQALLSLPLSMKDYIAIFILLYFLIDTTVSVIAVLDLRKVIVNYSKTSLNKYSEKIIRYKRFFMAFPKLLNINSGILNRDVRSILNEKVDKIKGELKNKFLS</sequence>
<protein>
    <submittedName>
        <fullName evidence="2">Uncharacterized membrane protein</fullName>
    </submittedName>
</protein>
<evidence type="ECO:0000256" key="1">
    <source>
        <dbReference type="SAM" id="Phobius"/>
    </source>
</evidence>
<gene>
    <name evidence="2" type="ORF">SAMN02745227_00429</name>
</gene>
<dbReference type="OrthoDB" id="9789229at2"/>
<dbReference type="Pfam" id="PF06541">
    <property type="entry name" value="ABC_trans_CmpB"/>
    <property type="match status" value="1"/>
</dbReference>
<feature type="transmembrane region" description="Helical" evidence="1">
    <location>
        <begin position="153"/>
        <end position="174"/>
    </location>
</feature>
<dbReference type="RefSeq" id="WP_072905839.1">
    <property type="nucleotide sequence ID" value="NZ_FRAI01000005.1"/>
</dbReference>
<reference evidence="3" key="1">
    <citation type="submission" date="2016-11" db="EMBL/GenBank/DDBJ databases">
        <authorList>
            <person name="Varghese N."/>
            <person name="Submissions S."/>
        </authorList>
    </citation>
    <scope>NUCLEOTIDE SEQUENCE [LARGE SCALE GENOMIC DNA]</scope>
    <source>
        <strain evidence="3">DSM 14826</strain>
    </source>
</reference>
<dbReference type="Proteomes" id="UP000243547">
    <property type="component" value="Unassembled WGS sequence"/>
</dbReference>
<evidence type="ECO:0000313" key="2">
    <source>
        <dbReference type="EMBL" id="SHJ67958.1"/>
    </source>
</evidence>
<feature type="transmembrane region" description="Helical" evidence="1">
    <location>
        <begin position="69"/>
        <end position="92"/>
    </location>
</feature>
<dbReference type="STRING" id="1120989.SAMN02745227_00429"/>
<keyword evidence="1" id="KW-0812">Transmembrane</keyword>